<name>A0A938XZQ7_9BACL</name>
<protein>
    <submittedName>
        <fullName evidence="1">Uncharacterized protein</fullName>
    </submittedName>
</protein>
<keyword evidence="2" id="KW-1185">Reference proteome</keyword>
<reference evidence="1" key="1">
    <citation type="submission" date="2021-01" db="EMBL/GenBank/DDBJ databases">
        <title>Genomic Encyclopedia of Type Strains, Phase IV (KMG-IV): sequencing the most valuable type-strain genomes for metagenomic binning, comparative biology and taxonomic classification.</title>
        <authorList>
            <person name="Goeker M."/>
        </authorList>
    </citation>
    <scope>NUCLEOTIDE SEQUENCE</scope>
    <source>
        <strain evidence="1">DSM 25523</strain>
    </source>
</reference>
<dbReference type="Proteomes" id="UP000717624">
    <property type="component" value="Unassembled WGS sequence"/>
</dbReference>
<evidence type="ECO:0000313" key="2">
    <source>
        <dbReference type="Proteomes" id="UP000717624"/>
    </source>
</evidence>
<evidence type="ECO:0000313" key="1">
    <source>
        <dbReference type="EMBL" id="MBM7590660.1"/>
    </source>
</evidence>
<dbReference type="EMBL" id="JAFBEB010000006">
    <property type="protein sequence ID" value="MBM7590660.1"/>
    <property type="molecule type" value="Genomic_DNA"/>
</dbReference>
<proteinExistence type="predicted"/>
<gene>
    <name evidence="1" type="ORF">JOD01_002264</name>
</gene>
<sequence length="66" mass="7814">MCYRVSVAPEEGVQLQKEILFHGIRHFYITPTEAGQMEFVFQDLSDYQLKLLTYVLRKYQISVTIQ</sequence>
<comment type="caution">
    <text evidence="1">The sequence shown here is derived from an EMBL/GenBank/DDBJ whole genome shotgun (WGS) entry which is preliminary data.</text>
</comment>
<organism evidence="1 2">
    <name type="scientific">Brevibacillus fulvus</name>
    <dbReference type="NCBI Taxonomy" id="1125967"/>
    <lineage>
        <taxon>Bacteria</taxon>
        <taxon>Bacillati</taxon>
        <taxon>Bacillota</taxon>
        <taxon>Bacilli</taxon>
        <taxon>Bacillales</taxon>
        <taxon>Paenibacillaceae</taxon>
        <taxon>Brevibacillus</taxon>
    </lineage>
</organism>
<dbReference type="AlphaFoldDB" id="A0A938XZQ7"/>
<dbReference type="RefSeq" id="WP_204518394.1">
    <property type="nucleotide sequence ID" value="NZ_BAABIN010000002.1"/>
</dbReference>
<accession>A0A938XZQ7</accession>